<proteinExistence type="predicted"/>
<dbReference type="InterPro" id="IPR014719">
    <property type="entry name" value="Ribosomal_bL12_C/ClpS-like"/>
</dbReference>
<dbReference type="RefSeq" id="WP_270042429.1">
    <property type="nucleotide sequence ID" value="NZ_JAPDOD010000023.1"/>
</dbReference>
<keyword evidence="2" id="KW-1185">Reference proteome</keyword>
<evidence type="ECO:0008006" key="3">
    <source>
        <dbReference type="Google" id="ProtNLM"/>
    </source>
</evidence>
<evidence type="ECO:0000313" key="1">
    <source>
        <dbReference type="EMBL" id="MDA0163186.1"/>
    </source>
</evidence>
<accession>A0A9X3S4J9</accession>
<dbReference type="AlphaFoldDB" id="A0A9X3S4J9"/>
<sequence>MDDLRARVRELEVLVNHLYATLDVARPGPDTSASPQVLAYVGQGNLIRAIKQYREETGCDLRTAKEFVETL</sequence>
<organism evidence="1 2">
    <name type="scientific">Solirubrobacter ginsenosidimutans</name>
    <dbReference type="NCBI Taxonomy" id="490573"/>
    <lineage>
        <taxon>Bacteria</taxon>
        <taxon>Bacillati</taxon>
        <taxon>Actinomycetota</taxon>
        <taxon>Thermoleophilia</taxon>
        <taxon>Solirubrobacterales</taxon>
        <taxon>Solirubrobacteraceae</taxon>
        <taxon>Solirubrobacter</taxon>
    </lineage>
</organism>
<protein>
    <recommendedName>
        <fullName evidence="3">Ribosomal protein L7/L12 C-terminal domain-containing protein</fullName>
    </recommendedName>
</protein>
<gene>
    <name evidence="1" type="ORF">OM076_23130</name>
</gene>
<dbReference type="Proteomes" id="UP001149140">
    <property type="component" value="Unassembled WGS sequence"/>
</dbReference>
<reference evidence="1" key="1">
    <citation type="submission" date="2022-10" db="EMBL/GenBank/DDBJ databases">
        <title>The WGS of Solirubrobacter ginsenosidimutans DSM 21036.</title>
        <authorList>
            <person name="Jiang Z."/>
        </authorList>
    </citation>
    <scope>NUCLEOTIDE SEQUENCE</scope>
    <source>
        <strain evidence="1">DSM 21036</strain>
    </source>
</reference>
<dbReference type="EMBL" id="JAPDOD010000023">
    <property type="protein sequence ID" value="MDA0163186.1"/>
    <property type="molecule type" value="Genomic_DNA"/>
</dbReference>
<evidence type="ECO:0000313" key="2">
    <source>
        <dbReference type="Proteomes" id="UP001149140"/>
    </source>
</evidence>
<name>A0A9X3S4J9_9ACTN</name>
<comment type="caution">
    <text evidence="1">The sequence shown here is derived from an EMBL/GenBank/DDBJ whole genome shotgun (WGS) entry which is preliminary data.</text>
</comment>
<dbReference type="Gene3D" id="3.30.1390.10">
    <property type="match status" value="1"/>
</dbReference>